<keyword evidence="3" id="KW-1185">Reference proteome</keyword>
<dbReference type="Proteomes" id="UP001163046">
    <property type="component" value="Unassembled WGS sequence"/>
</dbReference>
<evidence type="ECO:0000313" key="3">
    <source>
        <dbReference type="Proteomes" id="UP001163046"/>
    </source>
</evidence>
<gene>
    <name evidence="2" type="ORF">OS493_013985</name>
</gene>
<feature type="compositionally biased region" description="Basic and acidic residues" evidence="1">
    <location>
        <begin position="107"/>
        <end position="125"/>
    </location>
</feature>
<accession>A0A9X0CXW4</accession>
<proteinExistence type="predicted"/>
<dbReference type="EMBL" id="MU826356">
    <property type="protein sequence ID" value="KAJ7379590.1"/>
    <property type="molecule type" value="Genomic_DNA"/>
</dbReference>
<evidence type="ECO:0000313" key="2">
    <source>
        <dbReference type="EMBL" id="KAJ7379590.1"/>
    </source>
</evidence>
<sequence length="158" mass="17769">MMRGPPGPPRQDQAPPNTNENKPTIRPLMSLSPPPLPLGQQGFDFDLDDEPWKGTPDRRGRKRSAEQEGFRDGERPDRGPDRGPPKPMRPEDEWRRGPDQGPPDGWRGPEERQEDGPWHDDERGQFPRGDFGPGSEGDGAMRGRGKPRGGRRGRGVRR</sequence>
<organism evidence="2 3">
    <name type="scientific">Desmophyllum pertusum</name>
    <dbReference type="NCBI Taxonomy" id="174260"/>
    <lineage>
        <taxon>Eukaryota</taxon>
        <taxon>Metazoa</taxon>
        <taxon>Cnidaria</taxon>
        <taxon>Anthozoa</taxon>
        <taxon>Hexacorallia</taxon>
        <taxon>Scleractinia</taxon>
        <taxon>Caryophylliina</taxon>
        <taxon>Caryophylliidae</taxon>
        <taxon>Desmophyllum</taxon>
    </lineage>
</organism>
<feature type="compositionally biased region" description="Gly residues" evidence="1">
    <location>
        <begin position="131"/>
        <end position="142"/>
    </location>
</feature>
<name>A0A9X0CXW4_9CNID</name>
<protein>
    <submittedName>
        <fullName evidence="2">Uncharacterized protein</fullName>
    </submittedName>
</protein>
<evidence type="ECO:0000256" key="1">
    <source>
        <dbReference type="SAM" id="MobiDB-lite"/>
    </source>
</evidence>
<feature type="region of interest" description="Disordered" evidence="1">
    <location>
        <begin position="1"/>
        <end position="158"/>
    </location>
</feature>
<feature type="compositionally biased region" description="Basic and acidic residues" evidence="1">
    <location>
        <begin position="50"/>
        <end position="98"/>
    </location>
</feature>
<comment type="caution">
    <text evidence="2">The sequence shown here is derived from an EMBL/GenBank/DDBJ whole genome shotgun (WGS) entry which is preliminary data.</text>
</comment>
<reference evidence="2" key="1">
    <citation type="submission" date="2023-01" db="EMBL/GenBank/DDBJ databases">
        <title>Genome assembly of the deep-sea coral Lophelia pertusa.</title>
        <authorList>
            <person name="Herrera S."/>
            <person name="Cordes E."/>
        </authorList>
    </citation>
    <scope>NUCLEOTIDE SEQUENCE</scope>
    <source>
        <strain evidence="2">USNM1676648</strain>
        <tissue evidence="2">Polyp</tissue>
    </source>
</reference>
<dbReference type="AlphaFoldDB" id="A0A9X0CXW4"/>
<feature type="compositionally biased region" description="Basic residues" evidence="1">
    <location>
        <begin position="143"/>
        <end position="158"/>
    </location>
</feature>